<sequence length="515" mass="57000">MAQTTVREPAAQRPTDPAAPRSPVRRVAGGSALVAVCAVVVQWIIMVPPLYYDPYYVFEGARRWPDIPLDRWPFNEVPHQVSRIGLVLPTRLFQEILGPGQAAYFAMAALGGVVFFVGCHLLIRSLFGDRVGLIATLLLICHPFFLLTNPFTQEVTWSAGVLLPDMPGAGLFAMGMAGLVVAGRREGRAQTRLLVAAGVCLASAFLVRDFVAFMYVGIPVFFRLLGIPWRRLPVIAAPMLAVLAVSMVHNHLVWGNAMSAIRSAAGHGGEPSEPVTRMLAFESFDRAMRDWHPMGAVFIGLLALNVLGWAVTRDRRLALTLVWFLALAVPLTLLSGFLDPGHITLRGWLVRYWFPVFPALLAGGLGSLVLLARRVSFVRARSGLALGLAGAVALAYAVTSVREVPALPRDKAWNELRGWLDGRDDLPVLWSDHRLAQTATFYTRDVWGEKQWDGTIRSFPHEYRAVPVIAENGPILFTRWRGMEGQMVPHTRLNARHGYRLLWRSSDGLLEIWAR</sequence>
<keyword evidence="4" id="KW-1185">Reference proteome</keyword>
<feature type="transmembrane region" description="Helical" evidence="2">
    <location>
        <begin position="130"/>
        <end position="147"/>
    </location>
</feature>
<name>A0A3D9SJV9_9ACTN</name>
<dbReference type="RefSeq" id="WP_116021881.1">
    <property type="nucleotide sequence ID" value="NZ_QTTT01000001.1"/>
</dbReference>
<dbReference type="Proteomes" id="UP000256661">
    <property type="component" value="Unassembled WGS sequence"/>
</dbReference>
<dbReference type="EMBL" id="QTTT01000001">
    <property type="protein sequence ID" value="REE96196.1"/>
    <property type="molecule type" value="Genomic_DNA"/>
</dbReference>
<feature type="transmembrane region" description="Helical" evidence="2">
    <location>
        <begin position="193"/>
        <end position="222"/>
    </location>
</feature>
<evidence type="ECO:0000313" key="4">
    <source>
        <dbReference type="Proteomes" id="UP000256661"/>
    </source>
</evidence>
<evidence type="ECO:0000256" key="2">
    <source>
        <dbReference type="SAM" id="Phobius"/>
    </source>
</evidence>
<feature type="region of interest" description="Disordered" evidence="1">
    <location>
        <begin position="1"/>
        <end position="23"/>
    </location>
</feature>
<accession>A0A3D9SJV9</accession>
<feature type="transmembrane region" description="Helical" evidence="2">
    <location>
        <begin position="159"/>
        <end position="181"/>
    </location>
</feature>
<gene>
    <name evidence="3" type="ORF">DFJ69_1623</name>
</gene>
<dbReference type="AlphaFoldDB" id="A0A3D9SJV9"/>
<proteinExistence type="predicted"/>
<evidence type="ECO:0000256" key="1">
    <source>
        <dbReference type="SAM" id="MobiDB-lite"/>
    </source>
</evidence>
<feature type="transmembrane region" description="Helical" evidence="2">
    <location>
        <begin position="384"/>
        <end position="401"/>
    </location>
</feature>
<reference evidence="3 4" key="1">
    <citation type="submission" date="2018-08" db="EMBL/GenBank/DDBJ databases">
        <title>Sequencing the genomes of 1000 actinobacteria strains.</title>
        <authorList>
            <person name="Klenk H.-P."/>
        </authorList>
    </citation>
    <scope>NUCLEOTIDE SEQUENCE [LARGE SCALE GENOMIC DNA]</scope>
    <source>
        <strain evidence="3 4">DSM 43927</strain>
    </source>
</reference>
<organism evidence="3 4">
    <name type="scientific">Thermomonospora umbrina</name>
    <dbReference type="NCBI Taxonomy" id="111806"/>
    <lineage>
        <taxon>Bacteria</taxon>
        <taxon>Bacillati</taxon>
        <taxon>Actinomycetota</taxon>
        <taxon>Actinomycetes</taxon>
        <taxon>Streptosporangiales</taxon>
        <taxon>Thermomonosporaceae</taxon>
        <taxon>Thermomonospora</taxon>
    </lineage>
</organism>
<feature type="transmembrane region" description="Helical" evidence="2">
    <location>
        <begin position="102"/>
        <end position="123"/>
    </location>
</feature>
<dbReference type="OrthoDB" id="3459112at2"/>
<protein>
    <submittedName>
        <fullName evidence="3">Uncharacterized protein</fullName>
    </submittedName>
</protein>
<feature type="transmembrane region" description="Helical" evidence="2">
    <location>
        <begin position="27"/>
        <end position="45"/>
    </location>
</feature>
<keyword evidence="2" id="KW-0472">Membrane</keyword>
<feature type="transmembrane region" description="Helical" evidence="2">
    <location>
        <begin position="317"/>
        <end position="338"/>
    </location>
</feature>
<feature type="transmembrane region" description="Helical" evidence="2">
    <location>
        <begin position="234"/>
        <end position="254"/>
    </location>
</feature>
<feature type="transmembrane region" description="Helical" evidence="2">
    <location>
        <begin position="291"/>
        <end position="311"/>
    </location>
</feature>
<feature type="transmembrane region" description="Helical" evidence="2">
    <location>
        <begin position="350"/>
        <end position="372"/>
    </location>
</feature>
<keyword evidence="2" id="KW-1133">Transmembrane helix</keyword>
<comment type="caution">
    <text evidence="3">The sequence shown here is derived from an EMBL/GenBank/DDBJ whole genome shotgun (WGS) entry which is preliminary data.</text>
</comment>
<keyword evidence="2" id="KW-0812">Transmembrane</keyword>
<evidence type="ECO:0000313" key="3">
    <source>
        <dbReference type="EMBL" id="REE96196.1"/>
    </source>
</evidence>